<dbReference type="GO" id="GO:0009425">
    <property type="term" value="C:bacterial-type flagellum basal body"/>
    <property type="evidence" value="ECO:0007669"/>
    <property type="project" value="UniProtKB-SubCell"/>
</dbReference>
<dbReference type="EMBL" id="CP022355">
    <property type="protein sequence ID" value="ASK77601.1"/>
    <property type="molecule type" value="Genomic_DNA"/>
</dbReference>
<keyword evidence="7" id="KW-1185">Reference proteome</keyword>
<dbReference type="OrthoDB" id="8909229at2"/>
<dbReference type="RefSeq" id="WP_089072511.1">
    <property type="nucleotide sequence ID" value="NZ_CBCSAM010000001.1"/>
</dbReference>
<protein>
    <recommendedName>
        <fullName evidence="3 5">Flagellar hook-basal body complex protein FliE</fullName>
    </recommendedName>
</protein>
<organism evidence="6 7">
    <name type="scientific">Paraphotobacterium marinum</name>
    <dbReference type="NCBI Taxonomy" id="1755811"/>
    <lineage>
        <taxon>Bacteria</taxon>
        <taxon>Pseudomonadati</taxon>
        <taxon>Pseudomonadota</taxon>
        <taxon>Gammaproteobacteria</taxon>
        <taxon>Vibrionales</taxon>
        <taxon>Vibrionaceae</taxon>
        <taxon>Paraphotobacterium</taxon>
    </lineage>
</organism>
<evidence type="ECO:0000256" key="4">
    <source>
        <dbReference type="ARBA" id="ARBA00023143"/>
    </source>
</evidence>
<comment type="similarity">
    <text evidence="2 5">Belongs to the FliE family.</text>
</comment>
<keyword evidence="6" id="KW-0282">Flagellum</keyword>
<dbReference type="GO" id="GO:0005198">
    <property type="term" value="F:structural molecule activity"/>
    <property type="evidence" value="ECO:0007669"/>
    <property type="project" value="UniProtKB-UniRule"/>
</dbReference>
<dbReference type="AlphaFoldDB" id="A0A220VBD9"/>
<dbReference type="Proteomes" id="UP000242175">
    <property type="component" value="Chromosome large"/>
</dbReference>
<dbReference type="KEGG" id="pmai:CF386_00080"/>
<reference evidence="6 7" key="1">
    <citation type="journal article" date="2016" name="Int. J. Syst. Evol. Microbiol.">
        <title>Paraphotobacterium marinum gen. nov., sp. nov., a member of the family Vibrionaceae, isolated from surface seawater.</title>
        <authorList>
            <person name="Huang Z."/>
            <person name="Dong C."/>
            <person name="Shao Z."/>
        </authorList>
    </citation>
    <scope>NUCLEOTIDE SEQUENCE [LARGE SCALE GENOMIC DNA]</scope>
    <source>
        <strain evidence="6 7">NSCS20N07D</strain>
    </source>
</reference>
<evidence type="ECO:0000256" key="3">
    <source>
        <dbReference type="ARBA" id="ARBA00018024"/>
    </source>
</evidence>
<keyword evidence="6" id="KW-0969">Cilium</keyword>
<evidence type="ECO:0000256" key="2">
    <source>
        <dbReference type="ARBA" id="ARBA00009272"/>
    </source>
</evidence>
<accession>A0A220VBD9</accession>
<dbReference type="NCBIfam" id="TIGR00205">
    <property type="entry name" value="fliE"/>
    <property type="match status" value="1"/>
</dbReference>
<dbReference type="PRINTS" id="PR01006">
    <property type="entry name" value="FLGHOOKFLIE"/>
</dbReference>
<dbReference type="HAMAP" id="MF_00724">
    <property type="entry name" value="FliE"/>
    <property type="match status" value="1"/>
</dbReference>
<evidence type="ECO:0000313" key="6">
    <source>
        <dbReference type="EMBL" id="ASK77601.1"/>
    </source>
</evidence>
<evidence type="ECO:0000256" key="1">
    <source>
        <dbReference type="ARBA" id="ARBA00004117"/>
    </source>
</evidence>
<keyword evidence="6" id="KW-0966">Cell projection</keyword>
<gene>
    <name evidence="5 6" type="primary">fliE</name>
    <name evidence="6" type="ORF">CF386_00080</name>
</gene>
<comment type="subcellular location">
    <subcellularLocation>
        <location evidence="1 5">Bacterial flagellum basal body</location>
    </subcellularLocation>
</comment>
<evidence type="ECO:0000256" key="5">
    <source>
        <dbReference type="HAMAP-Rule" id="MF_00724"/>
    </source>
</evidence>
<sequence>MEKINPAFLNHLSQMNQIKSQISENNLALIGSTQNNQIQFKDIMSQVLNNVNDHQKFASSKVTAIETGKSDDLVGAMIATQKASLSFSGLMEVRNKLVTAFEEIYKMPV</sequence>
<name>A0A220VBD9_9GAMM</name>
<keyword evidence="4 5" id="KW-0975">Bacterial flagellum</keyword>
<dbReference type="GO" id="GO:0071973">
    <property type="term" value="P:bacterial-type flagellum-dependent cell motility"/>
    <property type="evidence" value="ECO:0007669"/>
    <property type="project" value="InterPro"/>
</dbReference>
<dbReference type="GO" id="GO:0003774">
    <property type="term" value="F:cytoskeletal motor activity"/>
    <property type="evidence" value="ECO:0007669"/>
    <property type="project" value="InterPro"/>
</dbReference>
<dbReference type="InterPro" id="IPR001624">
    <property type="entry name" value="FliE"/>
</dbReference>
<dbReference type="Pfam" id="PF02049">
    <property type="entry name" value="FliE"/>
    <property type="match status" value="1"/>
</dbReference>
<evidence type="ECO:0000313" key="7">
    <source>
        <dbReference type="Proteomes" id="UP000242175"/>
    </source>
</evidence>
<dbReference type="PANTHER" id="PTHR34653">
    <property type="match status" value="1"/>
</dbReference>
<dbReference type="PANTHER" id="PTHR34653:SF1">
    <property type="entry name" value="FLAGELLAR HOOK-BASAL BODY COMPLEX PROTEIN FLIE"/>
    <property type="match status" value="1"/>
</dbReference>
<proteinExistence type="inferred from homology"/>